<dbReference type="GO" id="GO:0006817">
    <property type="term" value="P:phosphate ion transport"/>
    <property type="evidence" value="ECO:0007669"/>
    <property type="project" value="TreeGrafter"/>
</dbReference>
<dbReference type="RefSeq" id="XP_003684703.1">
    <property type="nucleotide sequence ID" value="XM_003684655.1"/>
</dbReference>
<evidence type="ECO:0008006" key="11">
    <source>
        <dbReference type="Google" id="ProtNLM"/>
    </source>
</evidence>
<dbReference type="PROSITE" id="PS51382">
    <property type="entry name" value="SPX"/>
    <property type="match status" value="1"/>
</dbReference>
<reference evidence="9 10" key="1">
    <citation type="journal article" date="2011" name="Proc. Natl. Acad. Sci. U.S.A.">
        <title>Evolutionary erosion of yeast sex chromosomes by mating-type switching accidents.</title>
        <authorList>
            <person name="Gordon J.L."/>
            <person name="Armisen D."/>
            <person name="Proux-Wera E."/>
            <person name="Oheigeartaigh S.S."/>
            <person name="Byrne K.P."/>
            <person name="Wolfe K.H."/>
        </authorList>
    </citation>
    <scope>NUCLEOTIDE SEQUENCE [LARGE SCALE GENOMIC DNA]</scope>
    <source>
        <strain evidence="10">ATCC 24235 / CBS 4417 / NBRC 1672 / NRRL Y-8282 / UCD 70-5</strain>
    </source>
</reference>
<keyword evidence="5 6" id="KW-0472">Membrane</keyword>
<evidence type="ECO:0000256" key="3">
    <source>
        <dbReference type="ARBA" id="ARBA00022692"/>
    </source>
</evidence>
<evidence type="ECO:0000256" key="1">
    <source>
        <dbReference type="ARBA" id="ARBA00004141"/>
    </source>
</evidence>
<dbReference type="OMA" id="IMVSEMI"/>
<feature type="transmembrane region" description="Helical" evidence="6">
    <location>
        <begin position="379"/>
        <end position="401"/>
    </location>
</feature>
<feature type="transmembrane region" description="Helical" evidence="6">
    <location>
        <begin position="535"/>
        <end position="551"/>
    </location>
</feature>
<dbReference type="PANTHER" id="PTHR10783:SF103">
    <property type="entry name" value="SOLUTE CARRIER FAMILY 53 MEMBER 1"/>
    <property type="match status" value="1"/>
</dbReference>
<evidence type="ECO:0000256" key="4">
    <source>
        <dbReference type="ARBA" id="ARBA00022989"/>
    </source>
</evidence>
<dbReference type="Pfam" id="PF03105">
    <property type="entry name" value="SPX"/>
    <property type="match status" value="1"/>
</dbReference>
<keyword evidence="10" id="KW-1185">Reference proteome</keyword>
<dbReference type="EMBL" id="HE612858">
    <property type="protein sequence ID" value="CCE62269.1"/>
    <property type="molecule type" value="Genomic_DNA"/>
</dbReference>
<keyword evidence="4 6" id="KW-1133">Transmembrane helix</keyword>
<comment type="subcellular location">
    <subcellularLocation>
        <location evidence="1">Membrane</location>
        <topology evidence="1">Multi-pass membrane protein</topology>
    </subcellularLocation>
</comment>
<feature type="transmembrane region" description="Helical" evidence="6">
    <location>
        <begin position="421"/>
        <end position="442"/>
    </location>
</feature>
<dbReference type="AlphaFoldDB" id="G8BR93"/>
<dbReference type="Pfam" id="PF03124">
    <property type="entry name" value="EXS"/>
    <property type="match status" value="1"/>
</dbReference>
<dbReference type="eggNOG" id="KOG1162">
    <property type="taxonomic scope" value="Eukaryota"/>
</dbReference>
<evidence type="ECO:0000256" key="5">
    <source>
        <dbReference type="ARBA" id="ARBA00023136"/>
    </source>
</evidence>
<feature type="transmembrane region" description="Helical" evidence="6">
    <location>
        <begin position="504"/>
        <end position="523"/>
    </location>
</feature>
<organism evidence="9 10">
    <name type="scientific">Tetrapisispora phaffii (strain ATCC 24235 / CBS 4417 / NBRC 1672 / NRRL Y-8282 / UCD 70-5)</name>
    <name type="common">Yeast</name>
    <name type="synonym">Fabospora phaffii</name>
    <dbReference type="NCBI Taxonomy" id="1071381"/>
    <lineage>
        <taxon>Eukaryota</taxon>
        <taxon>Fungi</taxon>
        <taxon>Dikarya</taxon>
        <taxon>Ascomycota</taxon>
        <taxon>Saccharomycotina</taxon>
        <taxon>Saccharomycetes</taxon>
        <taxon>Saccharomycetales</taxon>
        <taxon>Saccharomycetaceae</taxon>
        <taxon>Tetrapisispora</taxon>
    </lineage>
</organism>
<dbReference type="HOGENOM" id="CLU_006116_1_1_1"/>
<gene>
    <name evidence="9" type="primary">TPHA0C01130</name>
    <name evidence="9" type="ordered locus">TPHA_0C01130</name>
</gene>
<dbReference type="STRING" id="1071381.G8BR93"/>
<sequence>MKFGNYLNESAIPEWKNKYVDYNKGKSKIHIYKHELNNNKHLVLNSFYDHIQNERDIEHNKYSILQRQFITEFIDHWINSYEINKSNNFYLWLLEQCHEKYRALSHQMSLYNQQVKSELHFSNDETPLLFDMNFNNSSNHDSLQQPKIFKNSYDSLCSLLQTKNDKYQDHANIESPIDGHSSTYSQTKSKKKTLPELLKAFLKRNDLYPSYPRSLVNYKNKQEDSTVKVSIKRARRMLDHVLLEFYIYIQLVRAFRDLNATGFRKIVKKFDKVCKTNELPQFLINSRNKYSIFEHADMNVQTNSSNTIKDFSLKNTTSSNNHSALSTDPLLIWERTINKWYLSDLTHSVKEKKERTERIKKLSLKHAVNEQTIHRSNRAILQMFIGGMGIGICLPIIYYITIRLIDSPTNSYLYKFILPLWGSWFLFFVLVFFFLFDCYIWHRNGINYRFIMFGEIHQRNGTQLFNNDFATSMISLHIYFAAWFAVPCAIIATISVYYNAIIPYTYIMPVWSAILMILPFNIIPYWDKLVETRKWLIVGIIRLIFSGFFPVQFGDFFLGVLFCSLTYSLAEIAIMSCISLKSIDCPCSTDALKYVILLSCAPNFWRFCQCLRRLADSGNPLPHLPNAFKYAFGVAFNATFCIYRASNHDPTAMKWFIFCATINAICTSVWDLVMDWSLLQRNSKNRLLRDDLYLAGTRDWKTGTYSLGGRSVYYICMVIDVIIRFQWIVFIVPPIPIQDNPITAFTVAFTELVRRIIWIIFRVENEHVANVQLFKISGETDLPYTIPLPDWRLLEETSVNEDEDSEIQDYMDETSSGPALTSNNHLDVIKPRNRRKSILDNISRNISTAHTSDFQRPRVYSTILTRADDDRDVNTDDR</sequence>
<dbReference type="CDD" id="cd14475">
    <property type="entry name" value="SPX_SYG1_like"/>
    <property type="match status" value="1"/>
</dbReference>
<feature type="domain" description="EXS" evidence="7">
    <location>
        <begin position="586"/>
        <end position="794"/>
    </location>
</feature>
<evidence type="ECO:0000256" key="6">
    <source>
        <dbReference type="SAM" id="Phobius"/>
    </source>
</evidence>
<dbReference type="PANTHER" id="PTHR10783">
    <property type="entry name" value="XENOTROPIC AND POLYTROPIC RETROVIRUS RECEPTOR 1-RELATED"/>
    <property type="match status" value="1"/>
</dbReference>
<feature type="transmembrane region" description="Helical" evidence="6">
    <location>
        <begin position="557"/>
        <end position="579"/>
    </location>
</feature>
<feature type="domain" description="SPX" evidence="8">
    <location>
        <begin position="1"/>
        <end position="284"/>
    </location>
</feature>
<dbReference type="GO" id="GO:0005794">
    <property type="term" value="C:Golgi apparatus"/>
    <property type="evidence" value="ECO:0007669"/>
    <property type="project" value="TreeGrafter"/>
</dbReference>
<feature type="transmembrane region" description="Helical" evidence="6">
    <location>
        <begin position="478"/>
        <end position="498"/>
    </location>
</feature>
<evidence type="ECO:0000259" key="7">
    <source>
        <dbReference type="PROSITE" id="PS51380"/>
    </source>
</evidence>
<dbReference type="Proteomes" id="UP000005666">
    <property type="component" value="Chromosome 3"/>
</dbReference>
<accession>G8BR93</accession>
<evidence type="ECO:0000313" key="9">
    <source>
        <dbReference type="EMBL" id="CCE62269.1"/>
    </source>
</evidence>
<evidence type="ECO:0000256" key="2">
    <source>
        <dbReference type="ARBA" id="ARBA00009665"/>
    </source>
</evidence>
<protein>
    <recommendedName>
        <fullName evidence="11">EXS domain-containing protein</fullName>
    </recommendedName>
</protein>
<dbReference type="KEGG" id="tpf:TPHA_0C01130"/>
<dbReference type="InterPro" id="IPR004331">
    <property type="entry name" value="SPX_dom"/>
</dbReference>
<evidence type="ECO:0000259" key="8">
    <source>
        <dbReference type="PROSITE" id="PS51382"/>
    </source>
</evidence>
<evidence type="ECO:0000313" key="10">
    <source>
        <dbReference type="Proteomes" id="UP000005666"/>
    </source>
</evidence>
<proteinExistence type="inferred from homology"/>
<comment type="similarity">
    <text evidence="2">Belongs to the SYG1 (TC 2.A.94) family.</text>
</comment>
<feature type="transmembrane region" description="Helical" evidence="6">
    <location>
        <begin position="655"/>
        <end position="673"/>
    </location>
</feature>
<keyword evidence="3 6" id="KW-0812">Transmembrane</keyword>
<dbReference type="OrthoDB" id="9970435at2759"/>
<dbReference type="GO" id="GO:0000822">
    <property type="term" value="F:inositol hexakisphosphate binding"/>
    <property type="evidence" value="ECO:0007669"/>
    <property type="project" value="TreeGrafter"/>
</dbReference>
<name>G8BR93_TETPH</name>
<dbReference type="InterPro" id="IPR004342">
    <property type="entry name" value="EXS_C"/>
</dbReference>
<dbReference type="PROSITE" id="PS51380">
    <property type="entry name" value="EXS"/>
    <property type="match status" value="1"/>
</dbReference>
<dbReference type="GO" id="GO:0005886">
    <property type="term" value="C:plasma membrane"/>
    <property type="evidence" value="ECO:0007669"/>
    <property type="project" value="TreeGrafter"/>
</dbReference>
<dbReference type="GO" id="GO:0016036">
    <property type="term" value="P:cellular response to phosphate starvation"/>
    <property type="evidence" value="ECO:0007669"/>
    <property type="project" value="TreeGrafter"/>
</dbReference>
<dbReference type="GeneID" id="11533794"/>